<reference evidence="1 2" key="1">
    <citation type="journal article" date="2009" name="PLoS Genet.">
        <title>The genome of Nectria haematococca: contribution of supernumerary chromosomes to gene expansion.</title>
        <authorList>
            <person name="Coleman J.J."/>
            <person name="Rounsley S.D."/>
            <person name="Rodriguez-Carres M."/>
            <person name="Kuo A."/>
            <person name="Wasmann C.C."/>
            <person name="Grimwood J."/>
            <person name="Schmutz J."/>
            <person name="Taga M."/>
            <person name="White G.J."/>
            <person name="Zhou S."/>
            <person name="Schwartz D.C."/>
            <person name="Freitag M."/>
            <person name="Ma L.J."/>
            <person name="Danchin E.G."/>
            <person name="Henrissat B."/>
            <person name="Coutinho P.M."/>
            <person name="Nelson D.R."/>
            <person name="Straney D."/>
            <person name="Napoli C.A."/>
            <person name="Barker B.M."/>
            <person name="Gribskov M."/>
            <person name="Rep M."/>
            <person name="Kroken S."/>
            <person name="Molnar I."/>
            <person name="Rensing C."/>
            <person name="Kennell J.C."/>
            <person name="Zamora J."/>
            <person name="Farman M.L."/>
            <person name="Selker E.U."/>
            <person name="Salamov A."/>
            <person name="Shapiro H."/>
            <person name="Pangilinan J."/>
            <person name="Lindquist E."/>
            <person name="Lamers C."/>
            <person name="Grigoriev I.V."/>
            <person name="Geiser D.M."/>
            <person name="Covert S.F."/>
            <person name="Temporini E."/>
            <person name="Vanetten H.D."/>
        </authorList>
    </citation>
    <scope>NUCLEOTIDE SEQUENCE [LARGE SCALE GENOMIC DNA]</scope>
    <source>
        <strain evidence="2">ATCC MYA-4622 / CBS 123669 / FGSC 9596 / NRRL 45880 / 77-13-4</strain>
    </source>
</reference>
<dbReference type="AlphaFoldDB" id="C7ZLZ4"/>
<organism evidence="1 2">
    <name type="scientific">Fusarium vanettenii (strain ATCC MYA-4622 / CBS 123669 / FGSC 9596 / NRRL 45880 / 77-13-4)</name>
    <name type="common">Fusarium solani subsp. pisi</name>
    <dbReference type="NCBI Taxonomy" id="660122"/>
    <lineage>
        <taxon>Eukaryota</taxon>
        <taxon>Fungi</taxon>
        <taxon>Dikarya</taxon>
        <taxon>Ascomycota</taxon>
        <taxon>Pezizomycotina</taxon>
        <taxon>Sordariomycetes</taxon>
        <taxon>Hypocreomycetidae</taxon>
        <taxon>Hypocreales</taxon>
        <taxon>Nectriaceae</taxon>
        <taxon>Fusarium</taxon>
        <taxon>Fusarium solani species complex</taxon>
        <taxon>Fusarium vanettenii</taxon>
    </lineage>
</organism>
<dbReference type="HOGENOM" id="CLU_1434790_0_0_1"/>
<evidence type="ECO:0000313" key="2">
    <source>
        <dbReference type="Proteomes" id="UP000005206"/>
    </source>
</evidence>
<dbReference type="InParanoid" id="C7ZLZ4"/>
<sequence length="189" mass="20566">MCAFLNRMDDGCHAAVIDCVPFLSIRDTLIRYHAANPFIDQVVSDIVGVYVVETLLSELVADSPPLQVYVKVVDLVQAMAGADEDPGQEPASLPVSQISDIFTSPSVALAVARHLQIEYGLSRYKQDPGLFTKHPEFYESAGLLMAQGAPLKPDSTSLLSFPGSLDKNTASLYRNFVAFTCSNMYESSL</sequence>
<dbReference type="OrthoDB" id="4838595at2759"/>
<dbReference type="Proteomes" id="UP000005206">
    <property type="component" value="Chromosome 3"/>
</dbReference>
<evidence type="ECO:0000313" key="1">
    <source>
        <dbReference type="EMBL" id="EEU34982.1"/>
    </source>
</evidence>
<proteinExistence type="predicted"/>
<dbReference type="VEuPathDB" id="FungiDB:NECHADRAFT_78530"/>
<gene>
    <name evidence="1" type="ORF">NECHADRAFT_78530</name>
</gene>
<name>C7ZLZ4_FUSV7</name>
<accession>C7ZLZ4</accession>
<dbReference type="OMA" id="HAYCVEA"/>
<dbReference type="KEGG" id="nhe:NECHADRAFT_78530"/>
<dbReference type="eggNOG" id="ENOG502SMID">
    <property type="taxonomic scope" value="Eukaryota"/>
</dbReference>
<dbReference type="GeneID" id="9679094"/>
<dbReference type="RefSeq" id="XP_003040695.1">
    <property type="nucleotide sequence ID" value="XM_003040649.1"/>
</dbReference>
<keyword evidence="2" id="KW-1185">Reference proteome</keyword>
<dbReference type="EMBL" id="GG698948">
    <property type="protein sequence ID" value="EEU34982.1"/>
    <property type="molecule type" value="Genomic_DNA"/>
</dbReference>
<protein>
    <submittedName>
        <fullName evidence="1">Uncharacterized protein</fullName>
    </submittedName>
</protein>